<feature type="transmembrane region" description="Helical" evidence="6">
    <location>
        <begin position="338"/>
        <end position="357"/>
    </location>
</feature>
<dbReference type="GeneID" id="63705858"/>
<dbReference type="GO" id="GO:0022857">
    <property type="term" value="F:transmembrane transporter activity"/>
    <property type="evidence" value="ECO:0007669"/>
    <property type="project" value="InterPro"/>
</dbReference>
<feature type="transmembrane region" description="Helical" evidence="6">
    <location>
        <begin position="160"/>
        <end position="186"/>
    </location>
</feature>
<reference evidence="8 9" key="1">
    <citation type="journal article" date="2016" name="BMC Genomics">
        <title>Genome sequencing and secondary metabolism of the postharvest pathogen Penicillium griseofulvum.</title>
        <authorList>
            <person name="Banani H."/>
            <person name="Marcet-Houben M."/>
            <person name="Ballester A.R."/>
            <person name="Abbruscato P."/>
            <person name="Gonzalez-Candelas L."/>
            <person name="Gabaldon T."/>
            <person name="Spadaro D."/>
        </authorList>
    </citation>
    <scope>NUCLEOTIDE SEQUENCE [LARGE SCALE GENOMIC DNA]</scope>
    <source>
        <strain evidence="8 9">PG3</strain>
    </source>
</reference>
<feature type="transmembrane region" description="Helical" evidence="6">
    <location>
        <begin position="36"/>
        <end position="60"/>
    </location>
</feature>
<feature type="transmembrane region" description="Helical" evidence="6">
    <location>
        <begin position="499"/>
        <end position="521"/>
    </location>
</feature>
<accession>A0A135LJ19</accession>
<evidence type="ECO:0000256" key="5">
    <source>
        <dbReference type="ARBA" id="ARBA00023136"/>
    </source>
</evidence>
<dbReference type="GO" id="GO:0005886">
    <property type="term" value="C:plasma membrane"/>
    <property type="evidence" value="ECO:0007669"/>
    <property type="project" value="TreeGrafter"/>
</dbReference>
<evidence type="ECO:0000256" key="2">
    <source>
        <dbReference type="ARBA" id="ARBA00007520"/>
    </source>
</evidence>
<comment type="similarity">
    <text evidence="2">Belongs to the major facilitator superfamily. TCR/Tet family.</text>
</comment>
<evidence type="ECO:0000256" key="3">
    <source>
        <dbReference type="ARBA" id="ARBA00022692"/>
    </source>
</evidence>
<dbReference type="Pfam" id="PF07690">
    <property type="entry name" value="MFS_1"/>
    <property type="match status" value="1"/>
</dbReference>
<feature type="transmembrane region" description="Helical" evidence="6">
    <location>
        <begin position="395"/>
        <end position="417"/>
    </location>
</feature>
<dbReference type="PRINTS" id="PR01036">
    <property type="entry name" value="TCRTETB"/>
</dbReference>
<dbReference type="Proteomes" id="UP000070168">
    <property type="component" value="Unassembled WGS sequence"/>
</dbReference>
<feature type="transmembrane region" description="Helical" evidence="6">
    <location>
        <begin position="127"/>
        <end position="148"/>
    </location>
</feature>
<name>A0A135LJ19_PENPA</name>
<dbReference type="InterPro" id="IPR036259">
    <property type="entry name" value="MFS_trans_sf"/>
</dbReference>
<keyword evidence="5 6" id="KW-0472">Membrane</keyword>
<feature type="transmembrane region" description="Helical" evidence="6">
    <location>
        <begin position="231"/>
        <end position="250"/>
    </location>
</feature>
<evidence type="ECO:0000256" key="4">
    <source>
        <dbReference type="ARBA" id="ARBA00022989"/>
    </source>
</evidence>
<feature type="transmembrane region" description="Helical" evidence="6">
    <location>
        <begin position="72"/>
        <end position="90"/>
    </location>
</feature>
<protein>
    <submittedName>
        <fullName evidence="8">Major facilitator superfamily domain, general substrate transporter</fullName>
    </submittedName>
</protein>
<dbReference type="PROSITE" id="PS50850">
    <property type="entry name" value="MFS"/>
    <property type="match status" value="1"/>
</dbReference>
<dbReference type="PANTHER" id="PTHR23501">
    <property type="entry name" value="MAJOR FACILITATOR SUPERFAMILY"/>
    <property type="match status" value="1"/>
</dbReference>
<keyword evidence="3 6" id="KW-0812">Transmembrane</keyword>
<dbReference type="PANTHER" id="PTHR23501:SF199">
    <property type="entry name" value="MFS EFFLUX TRANSPORTER INPD-RELATED"/>
    <property type="match status" value="1"/>
</dbReference>
<feature type="domain" description="Major facilitator superfamily (MFS) profile" evidence="7">
    <location>
        <begin position="37"/>
        <end position="526"/>
    </location>
</feature>
<feature type="transmembrane region" description="Helical" evidence="6">
    <location>
        <begin position="102"/>
        <end position="121"/>
    </location>
</feature>
<feature type="transmembrane region" description="Helical" evidence="6">
    <location>
        <begin position="364"/>
        <end position="383"/>
    </location>
</feature>
<feature type="transmembrane region" description="Helical" evidence="6">
    <location>
        <begin position="262"/>
        <end position="281"/>
    </location>
</feature>
<dbReference type="RefSeq" id="XP_040647511.1">
    <property type="nucleotide sequence ID" value="XM_040790558.1"/>
</dbReference>
<gene>
    <name evidence="8" type="ORF">PGRI_028450</name>
</gene>
<dbReference type="OMA" id="IFAQNFG"/>
<comment type="subcellular location">
    <subcellularLocation>
        <location evidence="1">Membrane</location>
        <topology evidence="1">Multi-pass membrane protein</topology>
    </subcellularLocation>
</comment>
<evidence type="ECO:0000313" key="8">
    <source>
        <dbReference type="EMBL" id="KXG48975.1"/>
    </source>
</evidence>
<dbReference type="InterPro" id="IPR020846">
    <property type="entry name" value="MFS_dom"/>
</dbReference>
<proteinExistence type="inferred from homology"/>
<dbReference type="EMBL" id="LHQR01000065">
    <property type="protein sequence ID" value="KXG48975.1"/>
    <property type="molecule type" value="Genomic_DNA"/>
</dbReference>
<feature type="transmembrane region" description="Helical" evidence="6">
    <location>
        <begin position="301"/>
        <end position="326"/>
    </location>
</feature>
<evidence type="ECO:0000256" key="1">
    <source>
        <dbReference type="ARBA" id="ARBA00004141"/>
    </source>
</evidence>
<comment type="caution">
    <text evidence="8">The sequence shown here is derived from an EMBL/GenBank/DDBJ whole genome shotgun (WGS) entry which is preliminary data.</text>
</comment>
<feature type="transmembrane region" description="Helical" evidence="6">
    <location>
        <begin position="192"/>
        <end position="210"/>
    </location>
</feature>
<dbReference type="OrthoDB" id="2985014at2759"/>
<sequence length="530" mass="56370">MSTVTETPDPPAATGPLREQLEVEDVAYPTGFKRGIVIFSILLCAIFVGLDMTIVAVAVPSLSNQFKNINDIGWYSASYQLIASSFIFFFARLYTVFSMKTIFLVSVFLFELGSLLCTVAPTSATFILGRAVAGLGSSGIQTGSIVLLTRQLPVHQRPFWTGLIGAGSSIAMVIAPLIGGVLIDAFSWRACFGINLPIGAIASGFIVYGFQMPASPPHAVGLTVMEKCKRLDIPGTLVFVPAIISLLMGLQWGGVKYGWANVRIIVLLVLFAVLVGIFAFIQYRKKEDATLPGRIMTQRSVLAGAWFNACSNGILAVTEYYMSIYFQGVRGFSATKSGAMGLPLFAGMVVTVLTAGAGTNWTGYYYPFMIIGSILTPIASGLITTIEYNDTLVKILILLAFLGAGVGLGLQAPIVAVQTVLPDKDVATGVAITGFTGGLASALFVSLSAVLFQSRLAIEVEYHAPGIDRSIFDQGGLVDVRDKIGSARLGAVLSGYDEAVIQTLYIPVALASLSVLASVTMERKSVKKTR</sequence>
<feature type="transmembrane region" description="Helical" evidence="6">
    <location>
        <begin position="429"/>
        <end position="452"/>
    </location>
</feature>
<evidence type="ECO:0000313" key="9">
    <source>
        <dbReference type="Proteomes" id="UP000070168"/>
    </source>
</evidence>
<dbReference type="AlphaFoldDB" id="A0A135LJ19"/>
<keyword evidence="9" id="KW-1185">Reference proteome</keyword>
<dbReference type="SUPFAM" id="SSF103473">
    <property type="entry name" value="MFS general substrate transporter"/>
    <property type="match status" value="1"/>
</dbReference>
<keyword evidence="4 6" id="KW-1133">Transmembrane helix</keyword>
<dbReference type="InterPro" id="IPR011701">
    <property type="entry name" value="MFS"/>
</dbReference>
<evidence type="ECO:0000256" key="6">
    <source>
        <dbReference type="SAM" id="Phobius"/>
    </source>
</evidence>
<organism evidence="8 9">
    <name type="scientific">Penicillium patulum</name>
    <name type="common">Penicillium griseofulvum</name>
    <dbReference type="NCBI Taxonomy" id="5078"/>
    <lineage>
        <taxon>Eukaryota</taxon>
        <taxon>Fungi</taxon>
        <taxon>Dikarya</taxon>
        <taxon>Ascomycota</taxon>
        <taxon>Pezizomycotina</taxon>
        <taxon>Eurotiomycetes</taxon>
        <taxon>Eurotiomycetidae</taxon>
        <taxon>Eurotiales</taxon>
        <taxon>Aspergillaceae</taxon>
        <taxon>Penicillium</taxon>
    </lineage>
</organism>
<dbReference type="Gene3D" id="1.20.1250.20">
    <property type="entry name" value="MFS general substrate transporter like domains"/>
    <property type="match status" value="1"/>
</dbReference>
<dbReference type="Gene3D" id="1.20.1720.10">
    <property type="entry name" value="Multidrug resistance protein D"/>
    <property type="match status" value="1"/>
</dbReference>
<evidence type="ECO:0000259" key="7">
    <source>
        <dbReference type="PROSITE" id="PS50850"/>
    </source>
</evidence>